<evidence type="ECO:0000313" key="2">
    <source>
        <dbReference type="Proteomes" id="UP000198329"/>
    </source>
</evidence>
<organism evidence="1 2">
    <name type="scientific">Pseudoalteromonas nigrifaciens</name>
    <dbReference type="NCBI Taxonomy" id="28109"/>
    <lineage>
        <taxon>Bacteria</taxon>
        <taxon>Pseudomonadati</taxon>
        <taxon>Pseudomonadota</taxon>
        <taxon>Gammaproteobacteria</taxon>
        <taxon>Alteromonadales</taxon>
        <taxon>Pseudoalteromonadaceae</taxon>
        <taxon>Pseudoalteromonas</taxon>
    </lineage>
</organism>
<proteinExistence type="predicted"/>
<dbReference type="RefSeq" id="WP_089368397.1">
    <property type="nucleotide sequence ID" value="NZ_BJXZ01000033.1"/>
</dbReference>
<dbReference type="EMBL" id="CP011036">
    <property type="protein sequence ID" value="ASM54365.1"/>
    <property type="molecule type" value="Genomic_DNA"/>
</dbReference>
<name>A0AAC9XXQ7_9GAMM</name>
<reference evidence="1 2" key="1">
    <citation type="submission" date="2015-03" db="EMBL/GenBank/DDBJ databases">
        <authorList>
            <person name="Xie B.-B."/>
            <person name="Rong J.-C."/>
            <person name="Qin Q.-L."/>
            <person name="Zhang Y.-Z."/>
        </authorList>
    </citation>
    <scope>NUCLEOTIDE SEQUENCE [LARGE SCALE GENOMIC DNA]</scope>
    <source>
        <strain evidence="1 2">KMM 661</strain>
    </source>
</reference>
<accession>A0AAC9XXQ7</accession>
<evidence type="ECO:0000313" key="1">
    <source>
        <dbReference type="EMBL" id="ASM54365.1"/>
    </source>
</evidence>
<dbReference type="AlphaFoldDB" id="A0AAC9XXQ7"/>
<protein>
    <submittedName>
        <fullName evidence="1">Uncharacterized protein</fullName>
    </submittedName>
</protein>
<dbReference type="Proteomes" id="UP000198329">
    <property type="component" value="Chromosome I"/>
</dbReference>
<gene>
    <name evidence="1" type="ORF">PNIG_a2334</name>
</gene>
<dbReference type="KEGG" id="png:PNIG_a2334"/>
<dbReference type="GeneID" id="300942002"/>
<sequence>MADFYIQVKNNMAKTSRIIDGDLEIIRFAGEEWISVNLYWQQFKNKIEYTTTEKLAFVIDTDINSFNVDTSISIADKFITSEQDLQWIINGIDTACSQVFLYPDISTRLKVSSAVKNDQLGVDEKTVKPAVEEVDAGNSNVLQNYYRKATRNFKRGNQ</sequence>
<keyword evidence="2" id="KW-1185">Reference proteome</keyword>